<sequence>MSKSIKNMQEILFFDLPCFYGFSSAKLTGVVVDHASKVTISYGTSWAANGQVGTTSSETDSYILEAATKPTNESSLMHTAGKQIRIPTYTGLLELYKEKCH</sequence>
<gene>
    <name evidence="1" type="ORF">NBRC110019_25190</name>
</gene>
<protein>
    <submittedName>
        <fullName evidence="1">Uncharacterized protein</fullName>
    </submittedName>
</protein>
<evidence type="ECO:0000313" key="2">
    <source>
        <dbReference type="Proteomes" id="UP001143545"/>
    </source>
</evidence>
<organism evidence="1 2">
    <name type="scientific">Neptunitalea chrysea</name>
    <dbReference type="NCBI Taxonomy" id="1647581"/>
    <lineage>
        <taxon>Bacteria</taxon>
        <taxon>Pseudomonadati</taxon>
        <taxon>Bacteroidota</taxon>
        <taxon>Flavobacteriia</taxon>
        <taxon>Flavobacteriales</taxon>
        <taxon>Flavobacteriaceae</taxon>
        <taxon>Neptunitalea</taxon>
    </lineage>
</organism>
<proteinExistence type="predicted"/>
<dbReference type="AlphaFoldDB" id="A0A9W6B6E5"/>
<comment type="caution">
    <text evidence="1">The sequence shown here is derived from an EMBL/GenBank/DDBJ whole genome shotgun (WGS) entry which is preliminary data.</text>
</comment>
<reference evidence="1" key="1">
    <citation type="submission" date="2022-07" db="EMBL/GenBank/DDBJ databases">
        <title>Taxonomy of Novel Oxalotrophic and Methylotrophic Bacteria.</title>
        <authorList>
            <person name="Sahin N."/>
            <person name="Tani A."/>
        </authorList>
    </citation>
    <scope>NUCLEOTIDE SEQUENCE</scope>
    <source>
        <strain evidence="1">AM327</strain>
    </source>
</reference>
<accession>A0A9W6B6E5</accession>
<name>A0A9W6B6E5_9FLAO</name>
<evidence type="ECO:0000313" key="1">
    <source>
        <dbReference type="EMBL" id="GLB53478.1"/>
    </source>
</evidence>
<dbReference type="Proteomes" id="UP001143545">
    <property type="component" value="Unassembled WGS sequence"/>
</dbReference>
<dbReference type="EMBL" id="BRVP01000018">
    <property type="protein sequence ID" value="GLB53478.1"/>
    <property type="molecule type" value="Genomic_DNA"/>
</dbReference>
<keyword evidence="2" id="KW-1185">Reference proteome</keyword>